<dbReference type="GO" id="GO:0015020">
    <property type="term" value="F:glucuronosyltransferase activity"/>
    <property type="evidence" value="ECO:0007669"/>
    <property type="project" value="UniProtKB-EC"/>
</dbReference>
<keyword evidence="5" id="KW-0472">Membrane</keyword>
<dbReference type="EMBL" id="OV170230">
    <property type="protein sequence ID" value="CAH0715019.1"/>
    <property type="molecule type" value="Genomic_DNA"/>
</dbReference>
<keyword evidence="5" id="KW-0812">Transmembrane</keyword>
<evidence type="ECO:0000313" key="6">
    <source>
        <dbReference type="EMBL" id="CAH0715019.1"/>
    </source>
</evidence>
<dbReference type="PANTHER" id="PTHR48043">
    <property type="entry name" value="EG:EG0003.4 PROTEIN-RELATED"/>
    <property type="match status" value="1"/>
</dbReference>
<comment type="subcellular location">
    <subcellularLocation>
        <location evidence="5">Membrane</location>
        <topology evidence="5">Single-pass membrane protein</topology>
    </subcellularLocation>
</comment>
<evidence type="ECO:0000256" key="4">
    <source>
        <dbReference type="RuleBase" id="RU003718"/>
    </source>
</evidence>
<dbReference type="SUPFAM" id="SSF53756">
    <property type="entry name" value="UDP-Glycosyltransferase/glycogen phosphorylase"/>
    <property type="match status" value="1"/>
</dbReference>
<evidence type="ECO:0000313" key="7">
    <source>
        <dbReference type="Proteomes" id="UP000838878"/>
    </source>
</evidence>
<dbReference type="PANTHER" id="PTHR48043:SF159">
    <property type="entry name" value="EG:EG0003.4 PROTEIN-RELATED"/>
    <property type="match status" value="1"/>
</dbReference>
<dbReference type="OrthoDB" id="5835829at2759"/>
<protein>
    <recommendedName>
        <fullName evidence="5">UDP-glucuronosyltransferase</fullName>
        <ecNumber evidence="5">2.4.1.17</ecNumber>
    </recommendedName>
</protein>
<proteinExistence type="inferred from homology"/>
<accession>A0A8J9Y2G7</accession>
<evidence type="ECO:0000256" key="2">
    <source>
        <dbReference type="ARBA" id="ARBA00022676"/>
    </source>
</evidence>
<keyword evidence="5" id="KW-1133">Transmembrane helix</keyword>
<evidence type="ECO:0000256" key="1">
    <source>
        <dbReference type="ARBA" id="ARBA00009995"/>
    </source>
</evidence>
<comment type="similarity">
    <text evidence="1 4">Belongs to the UDP-glycosyltransferase family.</text>
</comment>
<keyword evidence="2 4" id="KW-0328">Glycosyltransferase</keyword>
<organism evidence="6 7">
    <name type="scientific">Brenthis ino</name>
    <name type="common">lesser marbled fritillary</name>
    <dbReference type="NCBI Taxonomy" id="405034"/>
    <lineage>
        <taxon>Eukaryota</taxon>
        <taxon>Metazoa</taxon>
        <taxon>Ecdysozoa</taxon>
        <taxon>Arthropoda</taxon>
        <taxon>Hexapoda</taxon>
        <taxon>Insecta</taxon>
        <taxon>Pterygota</taxon>
        <taxon>Neoptera</taxon>
        <taxon>Endopterygota</taxon>
        <taxon>Lepidoptera</taxon>
        <taxon>Glossata</taxon>
        <taxon>Ditrysia</taxon>
        <taxon>Papilionoidea</taxon>
        <taxon>Nymphalidae</taxon>
        <taxon>Heliconiinae</taxon>
        <taxon>Argynnini</taxon>
        <taxon>Brenthis</taxon>
    </lineage>
</organism>
<reference evidence="6" key="1">
    <citation type="submission" date="2021-12" db="EMBL/GenBank/DDBJ databases">
        <authorList>
            <person name="Martin H S."/>
        </authorList>
    </citation>
    <scope>NUCLEOTIDE SEQUENCE</scope>
</reference>
<dbReference type="Proteomes" id="UP000838878">
    <property type="component" value="Chromosome 10"/>
</dbReference>
<dbReference type="InterPro" id="IPR035595">
    <property type="entry name" value="UDP_glycos_trans_CS"/>
</dbReference>
<dbReference type="AlphaFoldDB" id="A0A8J9Y2G7"/>
<feature type="non-terminal residue" evidence="6">
    <location>
        <position position="520"/>
    </location>
</feature>
<evidence type="ECO:0000256" key="3">
    <source>
        <dbReference type="ARBA" id="ARBA00022679"/>
    </source>
</evidence>
<dbReference type="Pfam" id="PF00201">
    <property type="entry name" value="UDPGT"/>
    <property type="match status" value="1"/>
</dbReference>
<dbReference type="PROSITE" id="PS00375">
    <property type="entry name" value="UDPGT"/>
    <property type="match status" value="1"/>
</dbReference>
<feature type="transmembrane region" description="Helical" evidence="5">
    <location>
        <begin position="481"/>
        <end position="500"/>
    </location>
</feature>
<sequence length="520" mass="59432">MAVIVRTLVIFVMLTVSIIEGARILAYFPTPSISHQVVFRPLIHSLAKRGHEVIVITTDPAFPKGEAPVNLTEIDVHDITYKILQELLVNHTGEKKQIVVQAKLIFQKYAEMVDQQMHSNDVKEILKNKDKKYFDVLLLEACNRPLLGISHMFDAPIITFSSFGAFSVQYEAMGAPLHPFLYPTAGRQRLYNLTMLEKGIELAKHAVLEYIISSTKDFDYYIMRKNFGNDVPSFEVLSKNIKMMFLNEHPLWADNHPVPPSIIYIGGIHQATNKELPEDLKEYMDSSKYGVIYVSFGTNVLPSVLPPEKIEIMTKVLSQLPYDVLWKWDDSALPGQSKNIKTATWFPQTDVLKHPNMKLFITQGGLQSTDETIDAAVPVIGIPMLGDQWYNVEKYVHHKIGLQLDITTLTENEFRESVKTVIEDASYKKNVLRLRSIMREYPIKPLDNAVWWTEHVIKYGGDHLKCPAAGLSWAEYYEVNLVLIILGILLIVLAILLYILKKLFNFVCKIYRTIFKVKVH</sequence>
<name>A0A8J9Y2G7_9NEOP</name>
<keyword evidence="3 4" id="KW-0808">Transferase</keyword>
<dbReference type="GO" id="GO:0016020">
    <property type="term" value="C:membrane"/>
    <property type="evidence" value="ECO:0007669"/>
    <property type="project" value="UniProtKB-SubCell"/>
</dbReference>
<comment type="catalytic activity">
    <reaction evidence="5">
        <text>glucuronate acceptor + UDP-alpha-D-glucuronate = acceptor beta-D-glucuronoside + UDP + H(+)</text>
        <dbReference type="Rhea" id="RHEA:21032"/>
        <dbReference type="ChEBI" id="CHEBI:15378"/>
        <dbReference type="ChEBI" id="CHEBI:58052"/>
        <dbReference type="ChEBI" id="CHEBI:58223"/>
        <dbReference type="ChEBI" id="CHEBI:132367"/>
        <dbReference type="ChEBI" id="CHEBI:132368"/>
        <dbReference type="EC" id="2.4.1.17"/>
    </reaction>
</comment>
<dbReference type="InterPro" id="IPR050271">
    <property type="entry name" value="UDP-glycosyltransferase"/>
</dbReference>
<dbReference type="Gene3D" id="3.40.50.2000">
    <property type="entry name" value="Glycogen Phosphorylase B"/>
    <property type="match status" value="2"/>
</dbReference>
<dbReference type="EC" id="2.4.1.17" evidence="5"/>
<keyword evidence="7" id="KW-1185">Reference proteome</keyword>
<dbReference type="FunFam" id="3.40.50.2000:FF:000050">
    <property type="entry name" value="UDP-glucuronosyltransferase"/>
    <property type="match status" value="1"/>
</dbReference>
<evidence type="ECO:0000256" key="5">
    <source>
        <dbReference type="RuleBase" id="RU362059"/>
    </source>
</evidence>
<dbReference type="CDD" id="cd03784">
    <property type="entry name" value="GT1_Gtf-like"/>
    <property type="match status" value="1"/>
</dbReference>
<dbReference type="InterPro" id="IPR002213">
    <property type="entry name" value="UDP_glucos_trans"/>
</dbReference>
<gene>
    <name evidence="6" type="ORF">BINO364_LOCUS2007</name>
</gene>